<proteinExistence type="inferred from homology"/>
<evidence type="ECO:0000256" key="11">
    <source>
        <dbReference type="ARBA" id="ARBA00023303"/>
    </source>
</evidence>
<feature type="region of interest" description="Disordered" evidence="13">
    <location>
        <begin position="96"/>
        <end position="133"/>
    </location>
</feature>
<comment type="caution">
    <text evidence="14">The sequence shown here is derived from an EMBL/GenBank/DDBJ whole genome shotgun (WGS) entry which is preliminary data.</text>
</comment>
<evidence type="ECO:0000256" key="7">
    <source>
        <dbReference type="ARBA" id="ARBA00023053"/>
    </source>
</evidence>
<evidence type="ECO:0000256" key="5">
    <source>
        <dbReference type="ARBA" id="ARBA00022692"/>
    </source>
</evidence>
<reference evidence="14 15" key="1">
    <citation type="journal article" date="2020" name="Cell">
        <title>Large-Scale Comparative Analyses of Tick Genomes Elucidate Their Genetic Diversity and Vector Capacities.</title>
        <authorList>
            <consortium name="Tick Genome and Microbiome Consortium (TIGMIC)"/>
            <person name="Jia N."/>
            <person name="Wang J."/>
            <person name="Shi W."/>
            <person name="Du L."/>
            <person name="Sun Y."/>
            <person name="Zhan W."/>
            <person name="Jiang J.F."/>
            <person name="Wang Q."/>
            <person name="Zhang B."/>
            <person name="Ji P."/>
            <person name="Bell-Sakyi L."/>
            <person name="Cui X.M."/>
            <person name="Yuan T.T."/>
            <person name="Jiang B.G."/>
            <person name="Yang W.F."/>
            <person name="Lam T.T."/>
            <person name="Chang Q.C."/>
            <person name="Ding S.J."/>
            <person name="Wang X.J."/>
            <person name="Zhu J.G."/>
            <person name="Ruan X.D."/>
            <person name="Zhao L."/>
            <person name="Wei J.T."/>
            <person name="Ye R.Z."/>
            <person name="Que T.C."/>
            <person name="Du C.H."/>
            <person name="Zhou Y.H."/>
            <person name="Cheng J.X."/>
            <person name="Dai P.F."/>
            <person name="Guo W.B."/>
            <person name="Han X.H."/>
            <person name="Huang E.J."/>
            <person name="Li L.F."/>
            <person name="Wei W."/>
            <person name="Gao Y.C."/>
            <person name="Liu J.Z."/>
            <person name="Shao H.Z."/>
            <person name="Wang X."/>
            <person name="Wang C.C."/>
            <person name="Yang T.C."/>
            <person name="Huo Q.B."/>
            <person name="Li W."/>
            <person name="Chen H.Y."/>
            <person name="Chen S.E."/>
            <person name="Zhou L.G."/>
            <person name="Ni X.B."/>
            <person name="Tian J.H."/>
            <person name="Sheng Y."/>
            <person name="Liu T."/>
            <person name="Pan Y.S."/>
            <person name="Xia L.Y."/>
            <person name="Li J."/>
            <person name="Zhao F."/>
            <person name="Cao W.C."/>
        </authorList>
    </citation>
    <scope>NUCLEOTIDE SEQUENCE [LARGE SCALE GENOMIC DNA]</scope>
    <source>
        <strain evidence="14">HaeL-2018</strain>
    </source>
</reference>
<keyword evidence="7" id="KW-0915">Sodium</keyword>
<dbReference type="InterPro" id="IPR001873">
    <property type="entry name" value="ENaC"/>
</dbReference>
<evidence type="ECO:0000256" key="8">
    <source>
        <dbReference type="ARBA" id="ARBA00023065"/>
    </source>
</evidence>
<evidence type="ECO:0000256" key="6">
    <source>
        <dbReference type="ARBA" id="ARBA00022989"/>
    </source>
</evidence>
<evidence type="ECO:0000256" key="1">
    <source>
        <dbReference type="ARBA" id="ARBA00004141"/>
    </source>
</evidence>
<sequence length="133" mass="15563">MVLDAEIDEYLPLSTEVGFKVMIHQPGVESDYSRNGINIPPEYATYLRIEQMTIRRLEPPYPEPCRHDWPPGYEEILFTKTRYTLQQRFRPRKTFAMAASTVPDKDQFPPLTQREEKLNHPSKITARSNKKPA</sequence>
<comment type="subcellular location">
    <subcellularLocation>
        <location evidence="1">Membrane</location>
        <topology evidence="1">Multi-pass membrane protein</topology>
    </subcellularLocation>
</comment>
<comment type="similarity">
    <text evidence="2 12">Belongs to the amiloride-sensitive sodium channel (TC 1.A.6) family.</text>
</comment>
<keyword evidence="3 12" id="KW-0813">Transport</keyword>
<evidence type="ECO:0000256" key="10">
    <source>
        <dbReference type="ARBA" id="ARBA00023201"/>
    </source>
</evidence>
<gene>
    <name evidence="14" type="ORF">HPB48_000847</name>
</gene>
<keyword evidence="5 12" id="KW-0812">Transmembrane</keyword>
<feature type="compositionally biased region" description="Basic and acidic residues" evidence="13">
    <location>
        <begin position="103"/>
        <end position="119"/>
    </location>
</feature>
<keyword evidence="4 12" id="KW-0894">Sodium channel</keyword>
<evidence type="ECO:0000256" key="9">
    <source>
        <dbReference type="ARBA" id="ARBA00023136"/>
    </source>
</evidence>
<organism evidence="14 15">
    <name type="scientific">Haemaphysalis longicornis</name>
    <name type="common">Bush tick</name>
    <dbReference type="NCBI Taxonomy" id="44386"/>
    <lineage>
        <taxon>Eukaryota</taxon>
        <taxon>Metazoa</taxon>
        <taxon>Ecdysozoa</taxon>
        <taxon>Arthropoda</taxon>
        <taxon>Chelicerata</taxon>
        <taxon>Arachnida</taxon>
        <taxon>Acari</taxon>
        <taxon>Parasitiformes</taxon>
        <taxon>Ixodida</taxon>
        <taxon>Ixodoidea</taxon>
        <taxon>Ixodidae</taxon>
        <taxon>Haemaphysalinae</taxon>
        <taxon>Haemaphysalis</taxon>
    </lineage>
</organism>
<keyword evidence="9" id="KW-0472">Membrane</keyword>
<dbReference type="AlphaFoldDB" id="A0A9J6FUR6"/>
<protein>
    <submittedName>
        <fullName evidence="14">Uncharacterized protein</fullName>
    </submittedName>
</protein>
<evidence type="ECO:0000256" key="4">
    <source>
        <dbReference type="ARBA" id="ARBA00022461"/>
    </source>
</evidence>
<dbReference type="GO" id="GO:0005272">
    <property type="term" value="F:sodium channel activity"/>
    <property type="evidence" value="ECO:0007669"/>
    <property type="project" value="UniProtKB-KW"/>
</dbReference>
<keyword evidence="15" id="KW-1185">Reference proteome</keyword>
<evidence type="ECO:0000256" key="2">
    <source>
        <dbReference type="ARBA" id="ARBA00007193"/>
    </source>
</evidence>
<dbReference type="GO" id="GO:0016020">
    <property type="term" value="C:membrane"/>
    <property type="evidence" value="ECO:0007669"/>
    <property type="project" value="UniProtKB-SubCell"/>
</dbReference>
<dbReference type="VEuPathDB" id="VectorBase:HLOH_056364"/>
<evidence type="ECO:0000256" key="3">
    <source>
        <dbReference type="ARBA" id="ARBA00022448"/>
    </source>
</evidence>
<keyword evidence="11 12" id="KW-0407">Ion channel</keyword>
<dbReference type="OrthoDB" id="10051479at2759"/>
<dbReference type="OMA" id="RCKCESQ"/>
<keyword evidence="10 12" id="KW-0739">Sodium transport</keyword>
<keyword evidence="6" id="KW-1133">Transmembrane helix</keyword>
<evidence type="ECO:0000256" key="12">
    <source>
        <dbReference type="RuleBase" id="RU000679"/>
    </source>
</evidence>
<evidence type="ECO:0000313" key="15">
    <source>
        <dbReference type="Proteomes" id="UP000821853"/>
    </source>
</evidence>
<dbReference type="EMBL" id="JABSTR010000004">
    <property type="protein sequence ID" value="KAH9366040.1"/>
    <property type="molecule type" value="Genomic_DNA"/>
</dbReference>
<name>A0A9J6FUR6_HAELO</name>
<dbReference type="Proteomes" id="UP000821853">
    <property type="component" value="Chromosome 2"/>
</dbReference>
<keyword evidence="8 12" id="KW-0406">Ion transport</keyword>
<accession>A0A9J6FUR6</accession>
<evidence type="ECO:0000256" key="13">
    <source>
        <dbReference type="SAM" id="MobiDB-lite"/>
    </source>
</evidence>
<evidence type="ECO:0000313" key="14">
    <source>
        <dbReference type="EMBL" id="KAH9366040.1"/>
    </source>
</evidence>
<dbReference type="Pfam" id="PF00858">
    <property type="entry name" value="ASC"/>
    <property type="match status" value="1"/>
</dbReference>
<dbReference type="Gene3D" id="2.60.470.10">
    <property type="entry name" value="Acid-sensing ion channels like domains"/>
    <property type="match status" value="1"/>
</dbReference>